<proteinExistence type="predicted"/>
<feature type="region of interest" description="Disordered" evidence="1">
    <location>
        <begin position="66"/>
        <end position="90"/>
    </location>
</feature>
<comment type="caution">
    <text evidence="3">The sequence shown here is derived from an EMBL/GenBank/DDBJ whole genome shotgun (WGS) entry which is preliminary data.</text>
</comment>
<name>A0A438HX14_VITVI</name>
<protein>
    <submittedName>
        <fullName evidence="3">Uncharacterized protein</fullName>
    </submittedName>
</protein>
<dbReference type="AlphaFoldDB" id="A0A438HX14"/>
<dbReference type="EMBL" id="QGNW01000168">
    <property type="protein sequence ID" value="RVW89001.1"/>
    <property type="molecule type" value="Genomic_DNA"/>
</dbReference>
<feature type="signal peptide" evidence="2">
    <location>
        <begin position="1"/>
        <end position="16"/>
    </location>
</feature>
<keyword evidence="2" id="KW-0732">Signal</keyword>
<gene>
    <name evidence="3" type="ORF">CK203_029419</name>
</gene>
<dbReference type="Proteomes" id="UP000288805">
    <property type="component" value="Unassembled WGS sequence"/>
</dbReference>
<evidence type="ECO:0000256" key="1">
    <source>
        <dbReference type="SAM" id="MobiDB-lite"/>
    </source>
</evidence>
<accession>A0A438HX14</accession>
<reference evidence="3 4" key="1">
    <citation type="journal article" date="2018" name="PLoS Genet.">
        <title>Population sequencing reveals clonal diversity and ancestral inbreeding in the grapevine cultivar Chardonnay.</title>
        <authorList>
            <person name="Roach M.J."/>
            <person name="Johnson D.L."/>
            <person name="Bohlmann J."/>
            <person name="van Vuuren H.J."/>
            <person name="Jones S.J."/>
            <person name="Pretorius I.S."/>
            <person name="Schmidt S.A."/>
            <person name="Borneman A.R."/>
        </authorList>
    </citation>
    <scope>NUCLEOTIDE SEQUENCE [LARGE SCALE GENOMIC DNA]</scope>
    <source>
        <strain evidence="4">cv. Chardonnay</strain>
        <tissue evidence="3">Leaf</tissue>
    </source>
</reference>
<evidence type="ECO:0000256" key="2">
    <source>
        <dbReference type="SAM" id="SignalP"/>
    </source>
</evidence>
<evidence type="ECO:0000313" key="3">
    <source>
        <dbReference type="EMBL" id="RVW89001.1"/>
    </source>
</evidence>
<evidence type="ECO:0000313" key="4">
    <source>
        <dbReference type="Proteomes" id="UP000288805"/>
    </source>
</evidence>
<sequence length="243" mass="27394">MLVNSWFALCSPFLECLDMEVLLHPCILGGMVILEKVCFSFFQDKGVQESIYFTLEREALLSSSGSDLTWRTSGGIRNPSEEETEKSPHGSFTKVEIFKPKIEGLNVFQLQRKLKDIYFPYIQCDEVCDTGKTNTPVEFQVNGLDLAEIDGGEVGTTNLHSSNGPEFVLQLRFYGNQDNVGTKSPGKQYITNFSFFLLGKENLETILEKLEAEGCGTNENYDTFSRVSIRRLGRLLPDARWVS</sequence>
<feature type="chain" id="PRO_5019118872" evidence="2">
    <location>
        <begin position="17"/>
        <end position="243"/>
    </location>
</feature>
<organism evidence="3 4">
    <name type="scientific">Vitis vinifera</name>
    <name type="common">Grape</name>
    <dbReference type="NCBI Taxonomy" id="29760"/>
    <lineage>
        <taxon>Eukaryota</taxon>
        <taxon>Viridiplantae</taxon>
        <taxon>Streptophyta</taxon>
        <taxon>Embryophyta</taxon>
        <taxon>Tracheophyta</taxon>
        <taxon>Spermatophyta</taxon>
        <taxon>Magnoliopsida</taxon>
        <taxon>eudicotyledons</taxon>
        <taxon>Gunneridae</taxon>
        <taxon>Pentapetalae</taxon>
        <taxon>rosids</taxon>
        <taxon>Vitales</taxon>
        <taxon>Vitaceae</taxon>
        <taxon>Viteae</taxon>
        <taxon>Vitis</taxon>
    </lineage>
</organism>